<dbReference type="Proteomes" id="UP000799291">
    <property type="component" value="Unassembled WGS sequence"/>
</dbReference>
<evidence type="ECO:0000313" key="2">
    <source>
        <dbReference type="Proteomes" id="UP000799291"/>
    </source>
</evidence>
<dbReference type="AlphaFoldDB" id="A0A6G1IXZ4"/>
<evidence type="ECO:0000313" key="1">
    <source>
        <dbReference type="EMBL" id="KAF2683114.1"/>
    </source>
</evidence>
<organism evidence="1 2">
    <name type="scientific">Lentithecium fluviatile CBS 122367</name>
    <dbReference type="NCBI Taxonomy" id="1168545"/>
    <lineage>
        <taxon>Eukaryota</taxon>
        <taxon>Fungi</taxon>
        <taxon>Dikarya</taxon>
        <taxon>Ascomycota</taxon>
        <taxon>Pezizomycotina</taxon>
        <taxon>Dothideomycetes</taxon>
        <taxon>Pleosporomycetidae</taxon>
        <taxon>Pleosporales</taxon>
        <taxon>Massarineae</taxon>
        <taxon>Lentitheciaceae</taxon>
        <taxon>Lentithecium</taxon>
    </lineage>
</organism>
<dbReference type="EMBL" id="MU005585">
    <property type="protein sequence ID" value="KAF2683114.1"/>
    <property type="molecule type" value="Genomic_DNA"/>
</dbReference>
<accession>A0A6G1IXZ4</accession>
<name>A0A6G1IXZ4_9PLEO</name>
<keyword evidence="2" id="KW-1185">Reference proteome</keyword>
<gene>
    <name evidence="1" type="ORF">K458DRAFT_419329</name>
</gene>
<protein>
    <submittedName>
        <fullName evidence="1">Uncharacterized protein</fullName>
    </submittedName>
</protein>
<reference evidence="1" key="1">
    <citation type="journal article" date="2020" name="Stud. Mycol.">
        <title>101 Dothideomycetes genomes: a test case for predicting lifestyles and emergence of pathogens.</title>
        <authorList>
            <person name="Haridas S."/>
            <person name="Albert R."/>
            <person name="Binder M."/>
            <person name="Bloem J."/>
            <person name="Labutti K."/>
            <person name="Salamov A."/>
            <person name="Andreopoulos B."/>
            <person name="Baker S."/>
            <person name="Barry K."/>
            <person name="Bills G."/>
            <person name="Bluhm B."/>
            <person name="Cannon C."/>
            <person name="Castanera R."/>
            <person name="Culley D."/>
            <person name="Daum C."/>
            <person name="Ezra D."/>
            <person name="Gonzalez J."/>
            <person name="Henrissat B."/>
            <person name="Kuo A."/>
            <person name="Liang C."/>
            <person name="Lipzen A."/>
            <person name="Lutzoni F."/>
            <person name="Magnuson J."/>
            <person name="Mondo S."/>
            <person name="Nolan M."/>
            <person name="Ohm R."/>
            <person name="Pangilinan J."/>
            <person name="Park H.-J."/>
            <person name="Ramirez L."/>
            <person name="Alfaro M."/>
            <person name="Sun H."/>
            <person name="Tritt A."/>
            <person name="Yoshinaga Y."/>
            <person name="Zwiers L.-H."/>
            <person name="Turgeon B."/>
            <person name="Goodwin S."/>
            <person name="Spatafora J."/>
            <person name="Crous P."/>
            <person name="Grigoriev I."/>
        </authorList>
    </citation>
    <scope>NUCLEOTIDE SEQUENCE</scope>
    <source>
        <strain evidence="1">CBS 122367</strain>
    </source>
</reference>
<proteinExistence type="predicted"/>
<sequence length="60" mass="6386">MDAQSLTSSTLIDPVICAASKRGDRPIWDKRTRVGRAFDDSSLGYPSIDGKGIENGCDAA</sequence>